<dbReference type="Proteomes" id="UP000772434">
    <property type="component" value="Unassembled WGS sequence"/>
</dbReference>
<feature type="compositionally biased region" description="Polar residues" evidence="1">
    <location>
        <begin position="14"/>
        <end position="37"/>
    </location>
</feature>
<dbReference type="OrthoDB" id="3235325at2759"/>
<feature type="compositionally biased region" description="Polar residues" evidence="1">
    <location>
        <begin position="53"/>
        <end position="72"/>
    </location>
</feature>
<reference evidence="2" key="1">
    <citation type="submission" date="2020-11" db="EMBL/GenBank/DDBJ databases">
        <authorList>
            <consortium name="DOE Joint Genome Institute"/>
            <person name="Ahrendt S."/>
            <person name="Riley R."/>
            <person name="Andreopoulos W."/>
            <person name="Labutti K."/>
            <person name="Pangilinan J."/>
            <person name="Ruiz-Duenas F.J."/>
            <person name="Barrasa J.M."/>
            <person name="Sanchez-Garcia M."/>
            <person name="Camarero S."/>
            <person name="Miyauchi S."/>
            <person name="Serrano A."/>
            <person name="Linde D."/>
            <person name="Babiker R."/>
            <person name="Drula E."/>
            <person name="Ayuso-Fernandez I."/>
            <person name="Pacheco R."/>
            <person name="Padilla G."/>
            <person name="Ferreira P."/>
            <person name="Barriuso J."/>
            <person name="Kellner H."/>
            <person name="Castanera R."/>
            <person name="Alfaro M."/>
            <person name="Ramirez L."/>
            <person name="Pisabarro A.G."/>
            <person name="Kuo A."/>
            <person name="Tritt A."/>
            <person name="Lipzen A."/>
            <person name="He G."/>
            <person name="Yan M."/>
            <person name="Ng V."/>
            <person name="Cullen D."/>
            <person name="Martin F."/>
            <person name="Rosso M.-N."/>
            <person name="Henrissat B."/>
            <person name="Hibbett D."/>
            <person name="Martinez A.T."/>
            <person name="Grigoriev I.V."/>
        </authorList>
    </citation>
    <scope>NUCLEOTIDE SEQUENCE</scope>
    <source>
        <strain evidence="2">AH 40177</strain>
    </source>
</reference>
<dbReference type="AlphaFoldDB" id="A0A9P5PE08"/>
<feature type="region of interest" description="Disordered" evidence="1">
    <location>
        <begin position="474"/>
        <end position="496"/>
    </location>
</feature>
<evidence type="ECO:0000256" key="1">
    <source>
        <dbReference type="SAM" id="MobiDB-lite"/>
    </source>
</evidence>
<organism evidence="2 3">
    <name type="scientific">Rhodocollybia butyracea</name>
    <dbReference type="NCBI Taxonomy" id="206335"/>
    <lineage>
        <taxon>Eukaryota</taxon>
        <taxon>Fungi</taxon>
        <taxon>Dikarya</taxon>
        <taxon>Basidiomycota</taxon>
        <taxon>Agaricomycotina</taxon>
        <taxon>Agaricomycetes</taxon>
        <taxon>Agaricomycetidae</taxon>
        <taxon>Agaricales</taxon>
        <taxon>Marasmiineae</taxon>
        <taxon>Omphalotaceae</taxon>
        <taxon>Rhodocollybia</taxon>
    </lineage>
</organism>
<sequence>MNNYERTRNMGHSAYNSSSEGYATDRGSSVDSYSNQDYSERSRSPAVSRRSEYQSNLSEGYSNQSSYCAQPQSRSSNDIQILQDFLLTELSTIRNNQSNIVQQMNIIQVAIHAGIPRWNSPKLSSTNFPKVTYWTKASYLASTNSKSSTSGYKDKTLKGKGRDIKVPLYLEHATGALISVDELKQVYALARMLFHDAKRMNEAPSSWGNVGLNLGRRFEEEMTAYFLFLAYGEFNWKAHQIATDTYPSWRTTHLLGNISSIKVEEDPELNNVLKRPADSSSPVSPPKRLKTMKPKVAHSVAAAQVSVTTTTSSVQTLTSVFATDEASTPTAHAQRSTLAIAPSKTSAFTTAQIPISTLTVPVSAPAAIETKTSPLSASVPLSSSAFVAPVLSNALVSPSANSLASSDSTIESPCSATTAIPAPLTAAADAHRSPLSMSSHSVSAEAMLDILNSDSIPFANVSSSFPDTIKTGQSQAAAPATCSSANSHPNRKPGPLDDLYNETPIPKLMLNKTSLSPKKLNTNKAKMPALDSTTVKAVSKRHWLSKTTDGKEYQYNNWWASLGMEEQARFVKMSKEQTAAAKAKKKKDDTK</sequence>
<gene>
    <name evidence="2" type="ORF">BDP27DRAFT_1452182</name>
</gene>
<evidence type="ECO:0000313" key="3">
    <source>
        <dbReference type="Proteomes" id="UP000772434"/>
    </source>
</evidence>
<evidence type="ECO:0000313" key="2">
    <source>
        <dbReference type="EMBL" id="KAF9061586.1"/>
    </source>
</evidence>
<feature type="region of interest" description="Disordered" evidence="1">
    <location>
        <begin position="272"/>
        <end position="292"/>
    </location>
</feature>
<dbReference type="EMBL" id="JADNRY010000197">
    <property type="protein sequence ID" value="KAF9061586.1"/>
    <property type="molecule type" value="Genomic_DNA"/>
</dbReference>
<feature type="region of interest" description="Disordered" evidence="1">
    <location>
        <begin position="1"/>
        <end position="72"/>
    </location>
</feature>
<feature type="compositionally biased region" description="Polar residues" evidence="1">
    <location>
        <begin position="474"/>
        <end position="488"/>
    </location>
</feature>
<keyword evidence="3" id="KW-1185">Reference proteome</keyword>
<accession>A0A9P5PE08</accession>
<name>A0A9P5PE08_9AGAR</name>
<proteinExistence type="predicted"/>
<comment type="caution">
    <text evidence="2">The sequence shown here is derived from an EMBL/GenBank/DDBJ whole genome shotgun (WGS) entry which is preliminary data.</text>
</comment>
<protein>
    <submittedName>
        <fullName evidence="2">Uncharacterized protein</fullName>
    </submittedName>
</protein>